<organism evidence="1 2">
    <name type="scientific">Methylocella tundrae</name>
    <dbReference type="NCBI Taxonomy" id="227605"/>
    <lineage>
        <taxon>Bacteria</taxon>
        <taxon>Pseudomonadati</taxon>
        <taxon>Pseudomonadota</taxon>
        <taxon>Alphaproteobacteria</taxon>
        <taxon>Hyphomicrobiales</taxon>
        <taxon>Beijerinckiaceae</taxon>
        <taxon>Methylocella</taxon>
    </lineage>
</organism>
<name>A0A8B6MD66_METTU</name>
<reference evidence="1 2" key="1">
    <citation type="submission" date="2019-05" db="EMBL/GenBank/DDBJ databases">
        <authorList>
            <person name="Farhan Ul Haque M."/>
        </authorList>
    </citation>
    <scope>NUCLEOTIDE SEQUENCE [LARGE SCALE GENOMIC DNA]</scope>
    <source>
        <strain evidence="1">2</strain>
    </source>
</reference>
<sequence length="36" mass="3907">MAHGVNRAIEGMAELLAGLSRWPPSHYGLRNGIAIF</sequence>
<evidence type="ECO:0000313" key="2">
    <source>
        <dbReference type="Proteomes" id="UP000485880"/>
    </source>
</evidence>
<protein>
    <submittedName>
        <fullName evidence="1">Uncharacterized protein</fullName>
    </submittedName>
</protein>
<proteinExistence type="predicted"/>
<evidence type="ECO:0000313" key="1">
    <source>
        <dbReference type="EMBL" id="VTZ52206.1"/>
    </source>
</evidence>
<gene>
    <name evidence="1" type="ORF">MPC4_70094</name>
</gene>
<dbReference type="EMBL" id="CABFMQ020000131">
    <property type="protein sequence ID" value="VTZ52206.1"/>
    <property type="molecule type" value="Genomic_DNA"/>
</dbReference>
<dbReference type="AlphaFoldDB" id="A0A8B6MD66"/>
<comment type="caution">
    <text evidence="1">The sequence shown here is derived from an EMBL/GenBank/DDBJ whole genome shotgun (WGS) entry which is preliminary data.</text>
</comment>
<dbReference type="Proteomes" id="UP000485880">
    <property type="component" value="Unassembled WGS sequence"/>
</dbReference>
<accession>A0A8B6MD66</accession>
<keyword evidence="2" id="KW-1185">Reference proteome</keyword>